<evidence type="ECO:0000256" key="9">
    <source>
        <dbReference type="RuleBase" id="RU003427"/>
    </source>
</evidence>
<dbReference type="SUPFAM" id="SSF51735">
    <property type="entry name" value="NAD(P)-binding Rossmann-fold domains"/>
    <property type="match status" value="1"/>
</dbReference>
<evidence type="ECO:0000313" key="12">
    <source>
        <dbReference type="EMBL" id="SDG90519.1"/>
    </source>
</evidence>
<sequence>MPTVSTNEAASASLETSRSGYELLADPLLNKGTAFSESERDAFDLHGLLPPTIGTLEEQVSRRLQALRSFATDLERYAFLRDLQDTNETLFFALLVQNLEELLPIVYTPTVGAGCQQFSRLFRKPRGLFLSLPHKKRIEAILAHPRFDQVEAIVVTDGERILGLGDQGAGGMGIPIGKLALYTGCGGLHPATTLPIMLDVGTDNPDCLNDPLYIGWRHERVRGDEYDDFIEAFVSAVAKRWPHVLLQWEDFAKNNATRMLERYRDRLCTFNDDVQGTAAVATGTLLSAINVTGVPLTEQRIAVMGAGSAGCGIASLIRKAMTDAGLPDGEAAKRFFMVDRDGLLVEGMDGIASFQQPFLQDKAALAGWTLDHPDRVALLDVVRNAKPTVLIGVSGQAGAFSEPVVRAMAAHNQRPVIFPLSNPTSRAEATPIDLQTWSEGRAVIGTGSPFAPLERNGVKFKVDQTNNSYIFPGVGLGAIAVKATRVTDQMFMAAARALAAASPARSDPGKNLLPPVTSLREVSVTVALAVALQAHKEGLTHGVETDQIDGLIRSKVWAPHYVPYTRSGSSNL</sequence>
<dbReference type="PRINTS" id="PR00072">
    <property type="entry name" value="MALOXRDTASE"/>
</dbReference>
<evidence type="ECO:0000256" key="8">
    <source>
        <dbReference type="PIRSR" id="PIRSR000106-3"/>
    </source>
</evidence>
<protein>
    <submittedName>
        <fullName evidence="12">NAD-dependent malic enzyme</fullName>
    </submittedName>
</protein>
<dbReference type="Gene3D" id="3.40.50.10380">
    <property type="entry name" value="Malic enzyme, N-terminal domain"/>
    <property type="match status" value="1"/>
</dbReference>
<dbReference type="InterPro" id="IPR036291">
    <property type="entry name" value="NAD(P)-bd_dom_sf"/>
</dbReference>
<dbReference type="InterPro" id="IPR015884">
    <property type="entry name" value="Malic_enzyme_CS"/>
</dbReference>
<feature type="binding site" evidence="8">
    <location>
        <position position="250"/>
    </location>
    <ligand>
        <name>a divalent metal cation</name>
        <dbReference type="ChEBI" id="CHEBI:60240"/>
    </ligand>
</feature>
<feature type="binding site" evidence="8">
    <location>
        <position position="249"/>
    </location>
    <ligand>
        <name>a divalent metal cation</name>
        <dbReference type="ChEBI" id="CHEBI:60240"/>
    </ligand>
</feature>
<dbReference type="SMART" id="SM01274">
    <property type="entry name" value="malic"/>
    <property type="match status" value="1"/>
</dbReference>
<comment type="cofactor">
    <cofactor evidence="8">
        <name>Mg(2+)</name>
        <dbReference type="ChEBI" id="CHEBI:18420"/>
    </cofactor>
    <cofactor evidence="8">
        <name>Mn(2+)</name>
        <dbReference type="ChEBI" id="CHEBI:29035"/>
    </cofactor>
    <text evidence="8">Divalent metal cations. Prefers magnesium or manganese.</text>
</comment>
<feature type="active site" description="Proton donor" evidence="6">
    <location>
        <position position="107"/>
    </location>
</feature>
<feature type="binding site" evidence="7">
    <location>
        <position position="466"/>
    </location>
    <ligand>
        <name>(S)-malate</name>
        <dbReference type="ChEBI" id="CHEBI:15589"/>
    </ligand>
</feature>
<dbReference type="InterPro" id="IPR012301">
    <property type="entry name" value="Malic_N_dom"/>
</dbReference>
<dbReference type="Pfam" id="PF03949">
    <property type="entry name" value="Malic_M"/>
    <property type="match status" value="1"/>
</dbReference>
<dbReference type="NCBIfam" id="NF010052">
    <property type="entry name" value="PRK13529.1"/>
    <property type="match status" value="1"/>
</dbReference>
<keyword evidence="5" id="KW-0520">NAD</keyword>
<dbReference type="Gene3D" id="3.40.50.720">
    <property type="entry name" value="NAD(P)-binding Rossmann-like Domain"/>
    <property type="match status" value="1"/>
</dbReference>
<evidence type="ECO:0000256" key="5">
    <source>
        <dbReference type="ARBA" id="ARBA00023027"/>
    </source>
</evidence>
<name>A0A1G7Y290_9BURK</name>
<reference evidence="12 13" key="1">
    <citation type="submission" date="2016-10" db="EMBL/GenBank/DDBJ databases">
        <authorList>
            <person name="de Groot N.N."/>
        </authorList>
    </citation>
    <scope>NUCLEOTIDE SEQUENCE [LARGE SCALE GENOMIC DNA]</scope>
    <source>
        <strain evidence="12 13">LMG 2247</strain>
    </source>
</reference>
<dbReference type="InterPro" id="IPR012302">
    <property type="entry name" value="Malic_NAD-bd"/>
</dbReference>
<comment type="similarity">
    <text evidence="2 9">Belongs to the malic enzymes family.</text>
</comment>
<feature type="binding site" evidence="7">
    <location>
        <position position="422"/>
    </location>
    <ligand>
        <name>(S)-malate</name>
        <dbReference type="ChEBI" id="CHEBI:15589"/>
    </ligand>
</feature>
<dbReference type="GO" id="GO:0051287">
    <property type="term" value="F:NAD binding"/>
    <property type="evidence" value="ECO:0007669"/>
    <property type="project" value="InterPro"/>
</dbReference>
<dbReference type="PROSITE" id="PS00331">
    <property type="entry name" value="MALIC_ENZYMES"/>
    <property type="match status" value="1"/>
</dbReference>
<evidence type="ECO:0000256" key="7">
    <source>
        <dbReference type="PIRSR" id="PIRSR000106-2"/>
    </source>
</evidence>
<gene>
    <name evidence="12" type="ORF">SAMN05216466_1064</name>
</gene>
<dbReference type="SUPFAM" id="SSF53223">
    <property type="entry name" value="Aminoacid dehydrogenase-like, N-terminal domain"/>
    <property type="match status" value="1"/>
</dbReference>
<feature type="binding site" evidence="7">
    <location>
        <position position="160"/>
    </location>
    <ligand>
        <name>(S)-malate</name>
        <dbReference type="ChEBI" id="CHEBI:15589"/>
    </ligand>
</feature>
<dbReference type="PANTHER" id="PTHR23406">
    <property type="entry name" value="MALIC ENZYME-RELATED"/>
    <property type="match status" value="1"/>
</dbReference>
<dbReference type="Pfam" id="PF00390">
    <property type="entry name" value="malic"/>
    <property type="match status" value="1"/>
</dbReference>
<evidence type="ECO:0000313" key="13">
    <source>
        <dbReference type="Proteomes" id="UP000199706"/>
    </source>
</evidence>
<feature type="domain" description="Malic enzyme N-terminal" evidence="11">
    <location>
        <begin position="84"/>
        <end position="264"/>
    </location>
</feature>
<dbReference type="AlphaFoldDB" id="A0A1G7Y290"/>
<dbReference type="InterPro" id="IPR046346">
    <property type="entry name" value="Aminoacid_DH-like_N_sf"/>
</dbReference>
<dbReference type="GO" id="GO:0004470">
    <property type="term" value="F:malic enzyme activity"/>
    <property type="evidence" value="ECO:0007669"/>
    <property type="project" value="InterPro"/>
</dbReference>
<dbReference type="FunFam" id="3.40.50.10380:FF:000001">
    <property type="entry name" value="NAD-dependent malic enzyme"/>
    <property type="match status" value="1"/>
</dbReference>
<keyword evidence="3 8" id="KW-0479">Metal-binding</keyword>
<dbReference type="PIRSF" id="PIRSF000106">
    <property type="entry name" value="ME"/>
    <property type="match status" value="1"/>
</dbReference>
<organism evidence="12 13">
    <name type="scientific">Paraburkholderia phenazinium</name>
    <dbReference type="NCBI Taxonomy" id="60549"/>
    <lineage>
        <taxon>Bacteria</taxon>
        <taxon>Pseudomonadati</taxon>
        <taxon>Pseudomonadota</taxon>
        <taxon>Betaproteobacteria</taxon>
        <taxon>Burkholderiales</taxon>
        <taxon>Burkholderiaceae</taxon>
        <taxon>Paraburkholderia</taxon>
    </lineage>
</organism>
<feature type="binding site" evidence="8">
    <location>
        <position position="273"/>
    </location>
    <ligand>
        <name>a divalent metal cation</name>
        <dbReference type="ChEBI" id="CHEBI:60240"/>
    </ligand>
</feature>
<accession>A0A1G7Y290</accession>
<dbReference type="GO" id="GO:0046872">
    <property type="term" value="F:metal ion binding"/>
    <property type="evidence" value="ECO:0007669"/>
    <property type="project" value="UniProtKB-KW"/>
</dbReference>
<evidence type="ECO:0000256" key="2">
    <source>
        <dbReference type="ARBA" id="ARBA00008785"/>
    </source>
</evidence>
<feature type="active site" description="Proton acceptor" evidence="6">
    <location>
        <position position="178"/>
    </location>
</feature>
<dbReference type="EMBL" id="FNCJ01000006">
    <property type="protein sequence ID" value="SDG90519.1"/>
    <property type="molecule type" value="Genomic_DNA"/>
</dbReference>
<dbReference type="CDD" id="cd05312">
    <property type="entry name" value="NAD_bind_1_malic_enz"/>
    <property type="match status" value="1"/>
</dbReference>
<dbReference type="OrthoDB" id="3314528at2"/>
<dbReference type="InterPro" id="IPR001891">
    <property type="entry name" value="Malic_OxRdtase"/>
</dbReference>
<dbReference type="SMART" id="SM00919">
    <property type="entry name" value="Malic_M"/>
    <property type="match status" value="1"/>
</dbReference>
<evidence type="ECO:0000259" key="10">
    <source>
        <dbReference type="SMART" id="SM00919"/>
    </source>
</evidence>
<evidence type="ECO:0000256" key="4">
    <source>
        <dbReference type="ARBA" id="ARBA00023002"/>
    </source>
</evidence>
<dbReference type="RefSeq" id="WP_090685299.1">
    <property type="nucleotide sequence ID" value="NZ_CADERL010000012.1"/>
</dbReference>
<dbReference type="PANTHER" id="PTHR23406:SF34">
    <property type="entry name" value="NAD-DEPENDENT MALIC ENZYME, MITOCHONDRIAL"/>
    <property type="match status" value="1"/>
</dbReference>
<proteinExistence type="inferred from homology"/>
<dbReference type="InterPro" id="IPR037062">
    <property type="entry name" value="Malic_N_dom_sf"/>
</dbReference>
<evidence type="ECO:0000256" key="6">
    <source>
        <dbReference type="PIRSR" id="PIRSR000106-1"/>
    </source>
</evidence>
<feature type="domain" description="Malic enzyme NAD-binding" evidence="10">
    <location>
        <begin position="274"/>
        <end position="535"/>
    </location>
</feature>
<keyword evidence="4" id="KW-0560">Oxidoreductase</keyword>
<evidence type="ECO:0000259" key="11">
    <source>
        <dbReference type="SMART" id="SM01274"/>
    </source>
</evidence>
<evidence type="ECO:0000256" key="3">
    <source>
        <dbReference type="ARBA" id="ARBA00022723"/>
    </source>
</evidence>
<evidence type="ECO:0000256" key="1">
    <source>
        <dbReference type="ARBA" id="ARBA00001936"/>
    </source>
</evidence>
<dbReference type="Proteomes" id="UP000199706">
    <property type="component" value="Unassembled WGS sequence"/>
</dbReference>
<comment type="cofactor">
    <cofactor evidence="1">
        <name>Mn(2+)</name>
        <dbReference type="ChEBI" id="CHEBI:29035"/>
    </cofactor>
</comment>
<dbReference type="GO" id="GO:0016616">
    <property type="term" value="F:oxidoreductase activity, acting on the CH-OH group of donors, NAD or NADP as acceptor"/>
    <property type="evidence" value="ECO:0007669"/>
    <property type="project" value="InterPro"/>
</dbReference>
<dbReference type="GO" id="GO:0006108">
    <property type="term" value="P:malate metabolic process"/>
    <property type="evidence" value="ECO:0007669"/>
    <property type="project" value="TreeGrafter"/>
</dbReference>